<reference evidence="2" key="1">
    <citation type="journal article" date="2014" name="Science">
        <title>Ancient hybridizations among the ancestral genomes of bread wheat.</title>
        <authorList>
            <consortium name="International Wheat Genome Sequencing Consortium,"/>
            <person name="Marcussen T."/>
            <person name="Sandve S.R."/>
            <person name="Heier L."/>
            <person name="Spannagl M."/>
            <person name="Pfeifer M."/>
            <person name="Jakobsen K.S."/>
            <person name="Wulff B.B."/>
            <person name="Steuernagel B."/>
            <person name="Mayer K.F."/>
            <person name="Olsen O.A."/>
        </authorList>
    </citation>
    <scope>NUCLEOTIDE SEQUENCE [LARGE SCALE GENOMIC DNA]</scope>
    <source>
        <strain evidence="2">cv. AL8/78</strain>
    </source>
</reference>
<dbReference type="Proteomes" id="UP000015105">
    <property type="component" value="Chromosome 6D"/>
</dbReference>
<dbReference type="AlphaFoldDB" id="A0A453Q347"/>
<sequence length="47" mass="5375">FLMFQSSSHMCSPSIISLYVLPPFLNISLFRDSNMDYIRSKTSESAL</sequence>
<organism evidence="1 2">
    <name type="scientific">Aegilops tauschii subsp. strangulata</name>
    <name type="common">Goatgrass</name>
    <dbReference type="NCBI Taxonomy" id="200361"/>
    <lineage>
        <taxon>Eukaryota</taxon>
        <taxon>Viridiplantae</taxon>
        <taxon>Streptophyta</taxon>
        <taxon>Embryophyta</taxon>
        <taxon>Tracheophyta</taxon>
        <taxon>Spermatophyta</taxon>
        <taxon>Magnoliopsida</taxon>
        <taxon>Liliopsida</taxon>
        <taxon>Poales</taxon>
        <taxon>Poaceae</taxon>
        <taxon>BOP clade</taxon>
        <taxon>Pooideae</taxon>
        <taxon>Triticodae</taxon>
        <taxon>Triticeae</taxon>
        <taxon>Triticinae</taxon>
        <taxon>Aegilops</taxon>
    </lineage>
</organism>
<dbReference type="Gramene" id="AET6Gv20957600.14">
    <property type="protein sequence ID" value="AET6Gv20957600.14"/>
    <property type="gene ID" value="AET6Gv20957600"/>
</dbReference>
<reference evidence="1" key="3">
    <citation type="journal article" date="2017" name="Nature">
        <title>Genome sequence of the progenitor of the wheat D genome Aegilops tauschii.</title>
        <authorList>
            <person name="Luo M.C."/>
            <person name="Gu Y.Q."/>
            <person name="Puiu D."/>
            <person name="Wang H."/>
            <person name="Twardziok S.O."/>
            <person name="Deal K.R."/>
            <person name="Huo N."/>
            <person name="Zhu T."/>
            <person name="Wang L."/>
            <person name="Wang Y."/>
            <person name="McGuire P.E."/>
            <person name="Liu S."/>
            <person name="Long H."/>
            <person name="Ramasamy R.K."/>
            <person name="Rodriguez J.C."/>
            <person name="Van S.L."/>
            <person name="Yuan L."/>
            <person name="Wang Z."/>
            <person name="Xia Z."/>
            <person name="Xiao L."/>
            <person name="Anderson O.D."/>
            <person name="Ouyang S."/>
            <person name="Liang Y."/>
            <person name="Zimin A.V."/>
            <person name="Pertea G."/>
            <person name="Qi P."/>
            <person name="Bennetzen J.L."/>
            <person name="Dai X."/>
            <person name="Dawson M.W."/>
            <person name="Muller H.G."/>
            <person name="Kugler K."/>
            <person name="Rivarola-Duarte L."/>
            <person name="Spannagl M."/>
            <person name="Mayer K.F.X."/>
            <person name="Lu F.H."/>
            <person name="Bevan M.W."/>
            <person name="Leroy P."/>
            <person name="Li P."/>
            <person name="You F.M."/>
            <person name="Sun Q."/>
            <person name="Liu Z."/>
            <person name="Lyons E."/>
            <person name="Wicker T."/>
            <person name="Salzberg S.L."/>
            <person name="Devos K.M."/>
            <person name="Dvorak J."/>
        </authorList>
    </citation>
    <scope>NUCLEOTIDE SEQUENCE [LARGE SCALE GENOMIC DNA]</scope>
    <source>
        <strain evidence="1">cv. AL8/78</strain>
    </source>
</reference>
<accession>A0A453Q347</accession>
<evidence type="ECO:0000313" key="1">
    <source>
        <dbReference type="EnsemblPlants" id="AET6Gv20957600.14"/>
    </source>
</evidence>
<reference evidence="2" key="2">
    <citation type="journal article" date="2017" name="Nat. Plants">
        <title>The Aegilops tauschii genome reveals multiple impacts of transposons.</title>
        <authorList>
            <person name="Zhao G."/>
            <person name="Zou C."/>
            <person name="Li K."/>
            <person name="Wang K."/>
            <person name="Li T."/>
            <person name="Gao L."/>
            <person name="Zhang X."/>
            <person name="Wang H."/>
            <person name="Yang Z."/>
            <person name="Liu X."/>
            <person name="Jiang W."/>
            <person name="Mao L."/>
            <person name="Kong X."/>
            <person name="Jiao Y."/>
            <person name="Jia J."/>
        </authorList>
    </citation>
    <scope>NUCLEOTIDE SEQUENCE [LARGE SCALE GENOMIC DNA]</scope>
    <source>
        <strain evidence="2">cv. AL8/78</strain>
    </source>
</reference>
<evidence type="ECO:0000313" key="2">
    <source>
        <dbReference type="Proteomes" id="UP000015105"/>
    </source>
</evidence>
<keyword evidence="2" id="KW-1185">Reference proteome</keyword>
<proteinExistence type="predicted"/>
<reference evidence="1" key="5">
    <citation type="journal article" date="2021" name="G3 (Bethesda)">
        <title>Aegilops tauschii genome assembly Aet v5.0 features greater sequence contiguity and improved annotation.</title>
        <authorList>
            <person name="Wang L."/>
            <person name="Zhu T."/>
            <person name="Rodriguez J.C."/>
            <person name="Deal K.R."/>
            <person name="Dubcovsky J."/>
            <person name="McGuire P.E."/>
            <person name="Lux T."/>
            <person name="Spannagl M."/>
            <person name="Mayer K.F.X."/>
            <person name="Baldrich P."/>
            <person name="Meyers B.C."/>
            <person name="Huo N."/>
            <person name="Gu Y.Q."/>
            <person name="Zhou H."/>
            <person name="Devos K.M."/>
            <person name="Bennetzen J.L."/>
            <person name="Unver T."/>
            <person name="Budak H."/>
            <person name="Gulick P.J."/>
            <person name="Galiba G."/>
            <person name="Kalapos B."/>
            <person name="Nelson D.R."/>
            <person name="Li P."/>
            <person name="You F.M."/>
            <person name="Luo M.C."/>
            <person name="Dvorak J."/>
        </authorList>
    </citation>
    <scope>NUCLEOTIDE SEQUENCE [LARGE SCALE GENOMIC DNA]</scope>
    <source>
        <strain evidence="1">cv. AL8/78</strain>
    </source>
</reference>
<protein>
    <submittedName>
        <fullName evidence="1">Uncharacterized protein</fullName>
    </submittedName>
</protein>
<reference evidence="1" key="4">
    <citation type="submission" date="2019-03" db="UniProtKB">
        <authorList>
            <consortium name="EnsemblPlants"/>
        </authorList>
    </citation>
    <scope>IDENTIFICATION</scope>
</reference>
<dbReference type="EnsemblPlants" id="AET6Gv20957600.14">
    <property type="protein sequence ID" value="AET6Gv20957600.14"/>
    <property type="gene ID" value="AET6Gv20957600"/>
</dbReference>
<name>A0A453Q347_AEGTS</name>